<feature type="transmembrane region" description="Helical" evidence="6">
    <location>
        <begin position="125"/>
        <end position="144"/>
    </location>
</feature>
<evidence type="ECO:0000256" key="2">
    <source>
        <dbReference type="ARBA" id="ARBA00008974"/>
    </source>
</evidence>
<gene>
    <name evidence="7" type="ORF">AXE65_04240</name>
</gene>
<feature type="transmembrane region" description="Helical" evidence="6">
    <location>
        <begin position="433"/>
        <end position="454"/>
    </location>
</feature>
<comment type="similarity">
    <text evidence="2">Belongs to the purine-cytosine permease (2.A.39) family.</text>
</comment>
<keyword evidence="4 6" id="KW-1133">Transmembrane helix</keyword>
<feature type="transmembrane region" description="Helical" evidence="6">
    <location>
        <begin position="466"/>
        <end position="489"/>
    </location>
</feature>
<dbReference type="FunFam" id="1.10.4160.10:FF:000001">
    <property type="entry name" value="Uracil permease, putative"/>
    <property type="match status" value="1"/>
</dbReference>
<feature type="transmembrane region" description="Helical" evidence="6">
    <location>
        <begin position="68"/>
        <end position="90"/>
    </location>
</feature>
<dbReference type="GO" id="GO:0005886">
    <property type="term" value="C:plasma membrane"/>
    <property type="evidence" value="ECO:0007669"/>
    <property type="project" value="TreeGrafter"/>
</dbReference>
<proteinExistence type="inferred from homology"/>
<protein>
    <submittedName>
        <fullName evidence="7">Nitrate reductase</fullName>
    </submittedName>
</protein>
<dbReference type="InterPro" id="IPR012681">
    <property type="entry name" value="NCS1"/>
</dbReference>
<sequence>MTGHTAGGSNVVRTDSEQLWNDDLAPTSAERRTWTWYHYLALWIGLVMSIPAYLLASSMIDGGMSWDEAIFTVFLGNVIVLVPMLLIGHAGAKYGIPYPVLARAAFGTIGARLPAMMRAIVACGWYGIQTWFGGHMVYTLLGVLSGAPIGGEPLPFLGINLAELLCFVGFWAIQMYFVIHGIESIRRLETYTAPLKILVCFALLWWAIDKAGGLGPLFDRPSEFAPGQPKEGQFWSIFWPSLTAMVGYWATLALNIPDFTRYARSQRDQMVGQTLGLPLPMGGLAALAVIVTSATIVAYGESIWDPVTVAGKMTGAAVLLSLIVLLIDTISVNLAANLVGPAFDFSALNPKRISYRMGGLITAGIGLVMMPWKILESTHGYIFTWLIGYSALLGPIAGILLADYWFLRRTRLNVAQLYENQGEYSYSNGWNHAALIAFILGALPNLPGFLHAAFPETFSAEVIPAFFIALYTYAWFAGAALGFVIYLLLMKRRRQD</sequence>
<dbReference type="EMBL" id="LSZO01000174">
    <property type="protein sequence ID" value="KXU36936.1"/>
    <property type="molecule type" value="Genomic_DNA"/>
</dbReference>
<keyword evidence="8" id="KW-1185">Reference proteome</keyword>
<feature type="transmembrane region" description="Helical" evidence="6">
    <location>
        <begin position="237"/>
        <end position="256"/>
    </location>
</feature>
<evidence type="ECO:0000313" key="8">
    <source>
        <dbReference type="Proteomes" id="UP000072660"/>
    </source>
</evidence>
<reference evidence="7 8" key="1">
    <citation type="submission" date="2016-02" db="EMBL/GenBank/DDBJ databases">
        <authorList>
            <person name="Wen L."/>
            <person name="He K."/>
            <person name="Yang H."/>
        </authorList>
    </citation>
    <scope>NUCLEOTIDE SEQUENCE [LARGE SCALE GENOMIC DNA]</scope>
    <source>
        <strain evidence="7 8">CV58</strain>
    </source>
</reference>
<evidence type="ECO:0000256" key="4">
    <source>
        <dbReference type="ARBA" id="ARBA00022989"/>
    </source>
</evidence>
<dbReference type="Gene3D" id="1.10.4160.10">
    <property type="entry name" value="Hydantoin permease"/>
    <property type="match status" value="1"/>
</dbReference>
<evidence type="ECO:0000256" key="5">
    <source>
        <dbReference type="ARBA" id="ARBA00023136"/>
    </source>
</evidence>
<dbReference type="PANTHER" id="PTHR30618">
    <property type="entry name" value="NCS1 FAMILY PURINE/PYRIMIDINE TRANSPORTER"/>
    <property type="match status" value="1"/>
</dbReference>
<feature type="transmembrane region" description="Helical" evidence="6">
    <location>
        <begin position="191"/>
        <end position="208"/>
    </location>
</feature>
<dbReference type="InterPro" id="IPR001248">
    <property type="entry name" value="Pur-cyt_permease"/>
</dbReference>
<dbReference type="RefSeq" id="WP_068391271.1">
    <property type="nucleotide sequence ID" value="NZ_LSZO01000174.1"/>
</dbReference>
<name>A0A139SQS6_9GAMM</name>
<feature type="transmembrane region" description="Helical" evidence="6">
    <location>
        <begin position="277"/>
        <end position="299"/>
    </location>
</feature>
<dbReference type="GO" id="GO:0015205">
    <property type="term" value="F:nucleobase transmembrane transporter activity"/>
    <property type="evidence" value="ECO:0007669"/>
    <property type="project" value="TreeGrafter"/>
</dbReference>
<keyword evidence="3 6" id="KW-0812">Transmembrane</keyword>
<dbReference type="NCBIfam" id="TIGR00800">
    <property type="entry name" value="ncs1"/>
    <property type="match status" value="1"/>
</dbReference>
<feature type="transmembrane region" description="Helical" evidence="6">
    <location>
        <begin position="36"/>
        <end position="56"/>
    </location>
</feature>
<dbReference type="Pfam" id="PF02133">
    <property type="entry name" value="Transp_cyt_pur"/>
    <property type="match status" value="1"/>
</dbReference>
<dbReference type="OrthoDB" id="9780088at2"/>
<accession>A0A139SQS6</accession>
<evidence type="ECO:0000313" key="7">
    <source>
        <dbReference type="EMBL" id="KXU36936.1"/>
    </source>
</evidence>
<evidence type="ECO:0000256" key="6">
    <source>
        <dbReference type="SAM" id="Phobius"/>
    </source>
</evidence>
<keyword evidence="5 6" id="KW-0472">Membrane</keyword>
<dbReference type="AlphaFoldDB" id="A0A139SQS6"/>
<dbReference type="InterPro" id="IPR045225">
    <property type="entry name" value="Uracil/uridine/allantoin_perm"/>
</dbReference>
<evidence type="ECO:0000256" key="3">
    <source>
        <dbReference type="ARBA" id="ARBA00022692"/>
    </source>
</evidence>
<feature type="transmembrane region" description="Helical" evidence="6">
    <location>
        <begin position="381"/>
        <end position="407"/>
    </location>
</feature>
<evidence type="ECO:0000256" key="1">
    <source>
        <dbReference type="ARBA" id="ARBA00004141"/>
    </source>
</evidence>
<dbReference type="CDD" id="cd11485">
    <property type="entry name" value="SLC-NCS1sbd_YbbW-like"/>
    <property type="match status" value="1"/>
</dbReference>
<feature type="transmembrane region" description="Helical" evidence="6">
    <location>
        <begin position="355"/>
        <end position="375"/>
    </location>
</feature>
<feature type="transmembrane region" description="Helical" evidence="6">
    <location>
        <begin position="319"/>
        <end position="343"/>
    </location>
</feature>
<comment type="caution">
    <text evidence="7">The sequence shown here is derived from an EMBL/GenBank/DDBJ whole genome shotgun (WGS) entry which is preliminary data.</text>
</comment>
<comment type="subcellular location">
    <subcellularLocation>
        <location evidence="1">Membrane</location>
        <topology evidence="1">Multi-pass membrane protein</topology>
    </subcellularLocation>
</comment>
<dbReference type="PANTHER" id="PTHR30618:SF0">
    <property type="entry name" value="PURINE-URACIL PERMEASE NCS1"/>
    <property type="match status" value="1"/>
</dbReference>
<organism evidence="7 8">
    <name type="scientific">Ventosimonas gracilis</name>
    <dbReference type="NCBI Taxonomy" id="1680762"/>
    <lineage>
        <taxon>Bacteria</taxon>
        <taxon>Pseudomonadati</taxon>
        <taxon>Pseudomonadota</taxon>
        <taxon>Gammaproteobacteria</taxon>
        <taxon>Pseudomonadales</taxon>
        <taxon>Ventosimonadaceae</taxon>
        <taxon>Ventosimonas</taxon>
    </lineage>
</organism>
<dbReference type="Proteomes" id="UP000072660">
    <property type="component" value="Unassembled WGS sequence"/>
</dbReference>
<feature type="transmembrane region" description="Helical" evidence="6">
    <location>
        <begin position="156"/>
        <end position="179"/>
    </location>
</feature>